<protein>
    <recommendedName>
        <fullName evidence="1">YdhG-like domain-containing protein</fullName>
    </recommendedName>
</protein>
<dbReference type="AlphaFoldDB" id="A0A918MV84"/>
<gene>
    <name evidence="2" type="ORF">GCM10007391_05770</name>
</gene>
<reference evidence="2" key="2">
    <citation type="submission" date="2020-09" db="EMBL/GenBank/DDBJ databases">
        <authorList>
            <person name="Sun Q."/>
            <person name="Kim S."/>
        </authorList>
    </citation>
    <scope>NUCLEOTIDE SEQUENCE</scope>
    <source>
        <strain evidence="2">KCTC 22164</strain>
    </source>
</reference>
<dbReference type="EMBL" id="BMXP01000001">
    <property type="protein sequence ID" value="GGW76127.1"/>
    <property type="molecule type" value="Genomic_DNA"/>
</dbReference>
<dbReference type="Gene3D" id="3.90.1150.200">
    <property type="match status" value="1"/>
</dbReference>
<dbReference type="Proteomes" id="UP000631300">
    <property type="component" value="Unassembled WGS sequence"/>
</dbReference>
<organism evidence="2 3">
    <name type="scientific">Alteromonas halophila</name>
    <dbReference type="NCBI Taxonomy" id="516698"/>
    <lineage>
        <taxon>Bacteria</taxon>
        <taxon>Pseudomonadati</taxon>
        <taxon>Pseudomonadota</taxon>
        <taxon>Gammaproteobacteria</taxon>
        <taxon>Alteromonadales</taxon>
        <taxon>Alteromonadaceae</taxon>
        <taxon>Alteromonas/Salinimonas group</taxon>
        <taxon>Alteromonas</taxon>
    </lineage>
</organism>
<dbReference type="InterPro" id="IPR014922">
    <property type="entry name" value="YdhG-like"/>
</dbReference>
<keyword evidence="3" id="KW-1185">Reference proteome</keyword>
<reference evidence="2" key="1">
    <citation type="journal article" date="2014" name="Int. J. Syst. Evol. Microbiol.">
        <title>Complete genome sequence of Corynebacterium casei LMG S-19264T (=DSM 44701T), isolated from a smear-ripened cheese.</title>
        <authorList>
            <consortium name="US DOE Joint Genome Institute (JGI-PGF)"/>
            <person name="Walter F."/>
            <person name="Albersmeier A."/>
            <person name="Kalinowski J."/>
            <person name="Ruckert C."/>
        </authorList>
    </citation>
    <scope>NUCLEOTIDE SEQUENCE</scope>
    <source>
        <strain evidence="2">KCTC 22164</strain>
    </source>
</reference>
<proteinExistence type="predicted"/>
<feature type="domain" description="YdhG-like" evidence="1">
    <location>
        <begin position="16"/>
        <end position="107"/>
    </location>
</feature>
<comment type="caution">
    <text evidence="2">The sequence shown here is derived from an EMBL/GenBank/DDBJ whole genome shotgun (WGS) entry which is preliminary data.</text>
</comment>
<name>A0A918MV84_9ALTE</name>
<dbReference type="SUPFAM" id="SSF159888">
    <property type="entry name" value="YdhG-like"/>
    <property type="match status" value="1"/>
</dbReference>
<dbReference type="Pfam" id="PF08818">
    <property type="entry name" value="DUF1801"/>
    <property type="match status" value="1"/>
</dbReference>
<evidence type="ECO:0000313" key="2">
    <source>
        <dbReference type="EMBL" id="GGW76127.1"/>
    </source>
</evidence>
<evidence type="ECO:0000313" key="3">
    <source>
        <dbReference type="Proteomes" id="UP000631300"/>
    </source>
</evidence>
<sequence>MQDVSHYIEGQPEDRRLVLRQLVELIEAQAPDVSVSMKYKMPTFEREGHWIAVGNLKHCIALYTREPAHIAEFKRKHPKVKTGEGCINFTRMDSIPYKDLETVIDNALALH</sequence>
<evidence type="ECO:0000259" key="1">
    <source>
        <dbReference type="Pfam" id="PF08818"/>
    </source>
</evidence>
<accession>A0A918MV84</accession>
<dbReference type="RefSeq" id="WP_189403571.1">
    <property type="nucleotide sequence ID" value="NZ_BMXP01000001.1"/>
</dbReference>